<sequence>MIAVDTSALAAVILQEADRPLFLSYLATTSGLCVSAPTLLELQIVIFSKLGSGAGTEIRKLLDEARIDVVDFTEAHATIAATAWRRYGRGSGSPAKLNFGDCFSYALARSLDVPLLFKGDDFAATDVTVAFSA</sequence>
<protein>
    <recommendedName>
        <fullName evidence="8">Ribonuclease VapC</fullName>
        <shortName evidence="8">RNase VapC</shortName>
        <ecNumber evidence="8">3.1.-.-</ecNumber>
    </recommendedName>
    <alternativeName>
        <fullName evidence="8">Toxin VapC</fullName>
    </alternativeName>
</protein>
<keyword evidence="2 8" id="KW-1277">Toxin-antitoxin system</keyword>
<comment type="cofactor">
    <cofactor evidence="1 8">
        <name>Mg(2+)</name>
        <dbReference type="ChEBI" id="CHEBI:18420"/>
    </cofactor>
</comment>
<feature type="binding site" evidence="8">
    <location>
        <position position="101"/>
    </location>
    <ligand>
        <name>Mg(2+)</name>
        <dbReference type="ChEBI" id="CHEBI:18420"/>
    </ligand>
</feature>
<keyword evidence="3 8" id="KW-0540">Nuclease</keyword>
<dbReference type="InterPro" id="IPR022907">
    <property type="entry name" value="VapC_family"/>
</dbReference>
<evidence type="ECO:0000259" key="9">
    <source>
        <dbReference type="Pfam" id="PF01850"/>
    </source>
</evidence>
<dbReference type="HAMAP" id="MF_00265">
    <property type="entry name" value="VapC_Nob1"/>
    <property type="match status" value="1"/>
</dbReference>
<keyword evidence="8" id="KW-0800">Toxin</keyword>
<evidence type="ECO:0000256" key="5">
    <source>
        <dbReference type="ARBA" id="ARBA00022801"/>
    </source>
</evidence>
<feature type="domain" description="PIN" evidence="9">
    <location>
        <begin position="2"/>
        <end position="126"/>
    </location>
</feature>
<gene>
    <name evidence="8" type="primary">vapC</name>
    <name evidence="10" type="ORF">J1C47_15985</name>
</gene>
<keyword evidence="4 8" id="KW-0479">Metal-binding</keyword>
<feature type="binding site" evidence="8">
    <location>
        <position position="5"/>
    </location>
    <ligand>
        <name>Mg(2+)</name>
        <dbReference type="ChEBI" id="CHEBI:18420"/>
    </ligand>
</feature>
<dbReference type="RefSeq" id="WP_207351789.1">
    <property type="nucleotide sequence ID" value="NZ_JAFMPY010000018.1"/>
</dbReference>
<accession>A0ABS3J665</accession>
<comment type="similarity">
    <text evidence="7 8">Belongs to the PINc/VapC protein family.</text>
</comment>
<dbReference type="EMBL" id="JAFMPY010000018">
    <property type="protein sequence ID" value="MBO0905145.1"/>
    <property type="molecule type" value="Genomic_DNA"/>
</dbReference>
<proteinExistence type="inferred from homology"/>
<comment type="function">
    <text evidence="8">Toxic component of a toxin-antitoxin (TA) system. An RNase.</text>
</comment>
<dbReference type="Proteomes" id="UP000664288">
    <property type="component" value="Unassembled WGS sequence"/>
</dbReference>
<organism evidence="10 11">
    <name type="scientific">Jiella sonneratiae</name>
    <dbReference type="NCBI Taxonomy" id="2816856"/>
    <lineage>
        <taxon>Bacteria</taxon>
        <taxon>Pseudomonadati</taxon>
        <taxon>Pseudomonadota</taxon>
        <taxon>Alphaproteobacteria</taxon>
        <taxon>Hyphomicrobiales</taxon>
        <taxon>Aurantimonadaceae</taxon>
        <taxon>Jiella</taxon>
    </lineage>
</organism>
<evidence type="ECO:0000256" key="2">
    <source>
        <dbReference type="ARBA" id="ARBA00022649"/>
    </source>
</evidence>
<dbReference type="EC" id="3.1.-.-" evidence="8"/>
<evidence type="ECO:0000256" key="3">
    <source>
        <dbReference type="ARBA" id="ARBA00022722"/>
    </source>
</evidence>
<evidence type="ECO:0000256" key="8">
    <source>
        <dbReference type="HAMAP-Rule" id="MF_00265"/>
    </source>
</evidence>
<evidence type="ECO:0000256" key="7">
    <source>
        <dbReference type="ARBA" id="ARBA00038093"/>
    </source>
</evidence>
<evidence type="ECO:0000256" key="6">
    <source>
        <dbReference type="ARBA" id="ARBA00022842"/>
    </source>
</evidence>
<dbReference type="Gene3D" id="3.40.50.1010">
    <property type="entry name" value="5'-nuclease"/>
    <property type="match status" value="1"/>
</dbReference>
<dbReference type="CDD" id="cd09871">
    <property type="entry name" value="PIN_MtVapC28-VapC30-like"/>
    <property type="match status" value="1"/>
</dbReference>
<name>A0ABS3J665_9HYPH</name>
<dbReference type="InterPro" id="IPR050556">
    <property type="entry name" value="Type_II_TA_system_RNase"/>
</dbReference>
<evidence type="ECO:0000313" key="10">
    <source>
        <dbReference type="EMBL" id="MBO0905145.1"/>
    </source>
</evidence>
<keyword evidence="6 8" id="KW-0460">Magnesium</keyword>
<evidence type="ECO:0000313" key="11">
    <source>
        <dbReference type="Proteomes" id="UP000664288"/>
    </source>
</evidence>
<dbReference type="PANTHER" id="PTHR33653:SF1">
    <property type="entry name" value="RIBONUCLEASE VAPC2"/>
    <property type="match status" value="1"/>
</dbReference>
<dbReference type="Pfam" id="PF01850">
    <property type="entry name" value="PIN"/>
    <property type="match status" value="1"/>
</dbReference>
<dbReference type="PANTHER" id="PTHR33653">
    <property type="entry name" value="RIBONUCLEASE VAPC2"/>
    <property type="match status" value="1"/>
</dbReference>
<dbReference type="SUPFAM" id="SSF88723">
    <property type="entry name" value="PIN domain-like"/>
    <property type="match status" value="1"/>
</dbReference>
<reference evidence="10 11" key="1">
    <citation type="submission" date="2021-03" db="EMBL/GenBank/DDBJ databases">
        <title>Whole genome sequence of Jiella sp. MQZ13P-4.</title>
        <authorList>
            <person name="Tuo L."/>
        </authorList>
    </citation>
    <scope>NUCLEOTIDE SEQUENCE [LARGE SCALE GENOMIC DNA]</scope>
    <source>
        <strain evidence="10 11">MQZ13P-4</strain>
    </source>
</reference>
<dbReference type="InterPro" id="IPR002716">
    <property type="entry name" value="PIN_dom"/>
</dbReference>
<keyword evidence="5 8" id="KW-0378">Hydrolase</keyword>
<evidence type="ECO:0000256" key="1">
    <source>
        <dbReference type="ARBA" id="ARBA00001946"/>
    </source>
</evidence>
<keyword evidence="11" id="KW-1185">Reference proteome</keyword>
<comment type="caution">
    <text evidence="10">The sequence shown here is derived from an EMBL/GenBank/DDBJ whole genome shotgun (WGS) entry which is preliminary data.</text>
</comment>
<dbReference type="InterPro" id="IPR029060">
    <property type="entry name" value="PIN-like_dom_sf"/>
</dbReference>
<evidence type="ECO:0000256" key="4">
    <source>
        <dbReference type="ARBA" id="ARBA00022723"/>
    </source>
</evidence>